<proteinExistence type="predicted"/>
<dbReference type="AlphaFoldDB" id="A0A9X1FM04"/>
<dbReference type="EMBL" id="JAHWDP010000001">
    <property type="protein sequence ID" value="MBW2936765.1"/>
    <property type="molecule type" value="Genomic_DNA"/>
</dbReference>
<organism evidence="2 3">
    <name type="scientific">Halomarinibacterium sedimenti</name>
    <dbReference type="NCBI Taxonomy" id="2857106"/>
    <lineage>
        <taxon>Bacteria</taxon>
        <taxon>Pseudomonadati</taxon>
        <taxon>Bacteroidota</taxon>
        <taxon>Flavobacteriia</taxon>
        <taxon>Flavobacteriales</taxon>
        <taxon>Flavobacteriaceae</taxon>
        <taxon>Halomarinibacterium</taxon>
    </lineage>
</organism>
<protein>
    <submittedName>
        <fullName evidence="2">VOC family protein</fullName>
    </submittedName>
</protein>
<keyword evidence="3" id="KW-1185">Reference proteome</keyword>
<dbReference type="Proteomes" id="UP001138686">
    <property type="component" value="Unassembled WGS sequence"/>
</dbReference>
<dbReference type="PROSITE" id="PS51819">
    <property type="entry name" value="VOC"/>
    <property type="match status" value="1"/>
</dbReference>
<reference evidence="2" key="1">
    <citation type="submission" date="2021-07" db="EMBL/GenBank/DDBJ databases">
        <title>Aureisphaera sp. CAU 1614 isolated from sea sediment.</title>
        <authorList>
            <person name="Kim W."/>
        </authorList>
    </citation>
    <scope>NUCLEOTIDE SEQUENCE</scope>
    <source>
        <strain evidence="2">CAU 1614</strain>
    </source>
</reference>
<dbReference type="InterPro" id="IPR004360">
    <property type="entry name" value="Glyas_Fos-R_dOase_dom"/>
</dbReference>
<dbReference type="Pfam" id="PF00903">
    <property type="entry name" value="Glyoxalase"/>
    <property type="match status" value="1"/>
</dbReference>
<comment type="caution">
    <text evidence="2">The sequence shown here is derived from an EMBL/GenBank/DDBJ whole genome shotgun (WGS) entry which is preliminary data.</text>
</comment>
<evidence type="ECO:0000259" key="1">
    <source>
        <dbReference type="PROSITE" id="PS51819"/>
    </source>
</evidence>
<feature type="domain" description="VOC" evidence="1">
    <location>
        <begin position="1"/>
        <end position="124"/>
    </location>
</feature>
<name>A0A9X1FM04_9FLAO</name>
<evidence type="ECO:0000313" key="2">
    <source>
        <dbReference type="EMBL" id="MBW2936765.1"/>
    </source>
</evidence>
<gene>
    <name evidence="2" type="ORF">KXJ69_01525</name>
</gene>
<sequence length="125" mass="14445">MTMRLELFTSNIEQTVNFYKNVLGFKSLKSSISTYQPIQNGQVVLGIGLIENLGNDHYFNPNQIDIQYGFGVEIVLEVEDIKFIYNKVKMADIEIESELKKQPWGLTDFRLVDPNGYYIRVTSKK</sequence>
<evidence type="ECO:0000313" key="3">
    <source>
        <dbReference type="Proteomes" id="UP001138686"/>
    </source>
</evidence>
<accession>A0A9X1FM04</accession>
<dbReference type="InterPro" id="IPR037523">
    <property type="entry name" value="VOC_core"/>
</dbReference>